<sequence>MLATRLTTLAGRLGSFIKWTLLPQYNYAHFDFSYGEPIDQDQIACEHKEVP</sequence>
<proteinExistence type="predicted"/>
<comment type="caution">
    <text evidence="1">The sequence shown here is derived from an EMBL/GenBank/DDBJ whole genome shotgun (WGS) entry which is preliminary data.</text>
</comment>
<organism evidence="1 2">
    <name type="scientific">Rhodococcus wratislaviensis NBRC 100605</name>
    <dbReference type="NCBI Taxonomy" id="1219028"/>
    <lineage>
        <taxon>Bacteria</taxon>
        <taxon>Bacillati</taxon>
        <taxon>Actinomycetota</taxon>
        <taxon>Actinomycetes</taxon>
        <taxon>Mycobacteriales</taxon>
        <taxon>Nocardiaceae</taxon>
        <taxon>Rhodococcus</taxon>
    </lineage>
</organism>
<reference evidence="1 2" key="1">
    <citation type="submission" date="2014-02" db="EMBL/GenBank/DDBJ databases">
        <title>Whole genome shotgun sequence of Rhodococcus wratislaviensis NBRC 100605.</title>
        <authorList>
            <person name="Hosoyama A."/>
            <person name="Tsuchikane K."/>
            <person name="Yoshida I."/>
            <person name="Ohji S."/>
            <person name="Ichikawa N."/>
            <person name="Yamazoe A."/>
            <person name="Fujita N."/>
        </authorList>
    </citation>
    <scope>NUCLEOTIDE SEQUENCE [LARGE SCALE GENOMIC DNA]</scope>
    <source>
        <strain evidence="1 2">NBRC 100605</strain>
    </source>
</reference>
<name>X0Q0J7_RHOWR</name>
<evidence type="ECO:0000313" key="2">
    <source>
        <dbReference type="Proteomes" id="UP000019491"/>
    </source>
</evidence>
<dbReference type="Proteomes" id="UP000019491">
    <property type="component" value="Unassembled WGS sequence"/>
</dbReference>
<dbReference type="EMBL" id="BAWF01000009">
    <property type="protein sequence ID" value="GAF43671.1"/>
    <property type="molecule type" value="Genomic_DNA"/>
</dbReference>
<protein>
    <submittedName>
        <fullName evidence="1">Uncharacterized protein</fullName>
    </submittedName>
</protein>
<gene>
    <name evidence="1" type="ORF">RW1_009_00950</name>
</gene>
<accession>X0Q0J7</accession>
<keyword evidence="2" id="KW-1185">Reference proteome</keyword>
<evidence type="ECO:0000313" key="1">
    <source>
        <dbReference type="EMBL" id="GAF43671.1"/>
    </source>
</evidence>
<dbReference type="AlphaFoldDB" id="X0Q0J7"/>